<evidence type="ECO:0000256" key="1">
    <source>
        <dbReference type="SAM" id="SignalP"/>
    </source>
</evidence>
<dbReference type="InterPro" id="IPR018535">
    <property type="entry name" value="DUF1996"/>
</dbReference>
<gene>
    <name evidence="3" type="ORF">GCM10007854_05920</name>
</gene>
<dbReference type="Gene3D" id="2.60.40.10">
    <property type="entry name" value="Immunoglobulins"/>
    <property type="match status" value="1"/>
</dbReference>
<keyword evidence="4" id="KW-1185">Reference proteome</keyword>
<protein>
    <recommendedName>
        <fullName evidence="2">PKD/Chitinase domain-containing protein</fullName>
    </recommendedName>
</protein>
<dbReference type="CDD" id="cd00146">
    <property type="entry name" value="PKD"/>
    <property type="match status" value="1"/>
</dbReference>
<dbReference type="PANTHER" id="PTHR43662">
    <property type="match status" value="1"/>
</dbReference>
<dbReference type="SUPFAM" id="SSF49299">
    <property type="entry name" value="PKD domain"/>
    <property type="match status" value="1"/>
</dbReference>
<reference evidence="3" key="2">
    <citation type="submission" date="2023-01" db="EMBL/GenBank/DDBJ databases">
        <title>Draft genome sequence of Algimonas porphyrae strain NBRC 108216.</title>
        <authorList>
            <person name="Sun Q."/>
            <person name="Mori K."/>
        </authorList>
    </citation>
    <scope>NUCLEOTIDE SEQUENCE</scope>
    <source>
        <strain evidence="3">NBRC 108216</strain>
    </source>
</reference>
<proteinExistence type="predicted"/>
<organism evidence="3 4">
    <name type="scientific">Algimonas porphyrae</name>
    <dbReference type="NCBI Taxonomy" id="1128113"/>
    <lineage>
        <taxon>Bacteria</taxon>
        <taxon>Pseudomonadati</taxon>
        <taxon>Pseudomonadota</taxon>
        <taxon>Alphaproteobacteria</taxon>
        <taxon>Maricaulales</taxon>
        <taxon>Robiginitomaculaceae</taxon>
        <taxon>Algimonas</taxon>
    </lineage>
</organism>
<evidence type="ECO:0000259" key="2">
    <source>
        <dbReference type="SMART" id="SM00089"/>
    </source>
</evidence>
<feature type="signal peptide" evidence="1">
    <location>
        <begin position="1"/>
        <end position="22"/>
    </location>
</feature>
<dbReference type="EMBL" id="BSNJ01000001">
    <property type="protein sequence ID" value="GLQ19637.1"/>
    <property type="molecule type" value="Genomic_DNA"/>
</dbReference>
<dbReference type="Proteomes" id="UP001161390">
    <property type="component" value="Unassembled WGS sequence"/>
</dbReference>
<reference evidence="3" key="1">
    <citation type="journal article" date="2014" name="Int. J. Syst. Evol. Microbiol.">
        <title>Complete genome of a new Firmicutes species belonging to the dominant human colonic microbiota ('Ruminococcus bicirculans') reveals two chromosomes and a selective capacity to utilize plant glucans.</title>
        <authorList>
            <consortium name="NISC Comparative Sequencing Program"/>
            <person name="Wegmann U."/>
            <person name="Louis P."/>
            <person name="Goesmann A."/>
            <person name="Henrissat B."/>
            <person name="Duncan S.H."/>
            <person name="Flint H.J."/>
        </authorList>
    </citation>
    <scope>NUCLEOTIDE SEQUENCE</scope>
    <source>
        <strain evidence="3">NBRC 108216</strain>
    </source>
</reference>
<dbReference type="PROSITE" id="PS51257">
    <property type="entry name" value="PROKAR_LIPOPROTEIN"/>
    <property type="match status" value="1"/>
</dbReference>
<dbReference type="PANTHER" id="PTHR43662:SF3">
    <property type="entry name" value="DOMAIN PROTEIN, PUTATIVE (AFU_ORTHOLOGUE AFUA_6G11970)-RELATED"/>
    <property type="match status" value="1"/>
</dbReference>
<accession>A0ABQ5UY46</accession>
<comment type="caution">
    <text evidence="3">The sequence shown here is derived from an EMBL/GenBank/DDBJ whole genome shotgun (WGS) entry which is preliminary data.</text>
</comment>
<dbReference type="Pfam" id="PF09362">
    <property type="entry name" value="DUF1996"/>
    <property type="match status" value="1"/>
</dbReference>
<name>A0ABQ5UY46_9PROT</name>
<keyword evidence="1" id="KW-0732">Signal</keyword>
<sequence>MLHQRAGTNRFTLLLMATTALALQACGGGGSTTPSVQSPVVISNIAPVANAGADQQVLENATVTLSGSGSDSDGTVASWAWSQLSGPTVTLTDGSTAIATFTAPSADTTQSLEFRLQVTDNQGATATDTVIIEVIDGRPVELTAAPDAVTKMPFARFDFTSQDATGFECSLDGGEFANCQSPYTVMPISVGDHQLSIRAIGADGSVREITRHDWTVSSIFGDHNDAEIDENLIRTTVQPNRVEPNSWRGILRINCDFAHSSYDDPIVFPDQDNAAHLHRFYGNMLLDETSTLESLFTTGQSSCQGDELNRSAYWIPALLAPSYNQQTEARLLDDNGDPAWQVVSAVVGNDDVAHEIFYYSAGVDDLESIQPIPLGLKMIAGNGAAMPGMEQDTSIVRWHCQSWESSDATNPRWSTSIPECQAPDRLRMDVFFPSCWDGVNLDSDDHKSHLAYPITTNDGMTMCPTEHPEPIIRVSFHYAFGVTPDVYDPVTQSSRGWRIASDMYDVNQATPGGMSLHGDWFNAWHPEALQAVLDVCIKGELDCHDGNLANGYRLSGTQPGTQEEPDIVNMGHGMGSMNH</sequence>
<feature type="chain" id="PRO_5045316148" description="PKD/Chitinase domain-containing protein" evidence="1">
    <location>
        <begin position="23"/>
        <end position="579"/>
    </location>
</feature>
<dbReference type="Pfam" id="PF22352">
    <property type="entry name" value="K319L-like_PKD"/>
    <property type="match status" value="1"/>
</dbReference>
<dbReference type="InterPro" id="IPR013783">
    <property type="entry name" value="Ig-like_fold"/>
</dbReference>
<dbReference type="RefSeq" id="WP_284369459.1">
    <property type="nucleotide sequence ID" value="NZ_BSNJ01000001.1"/>
</dbReference>
<dbReference type="InterPro" id="IPR022409">
    <property type="entry name" value="PKD/Chitinase_dom"/>
</dbReference>
<dbReference type="SMART" id="SM00089">
    <property type="entry name" value="PKD"/>
    <property type="match status" value="1"/>
</dbReference>
<dbReference type="InterPro" id="IPR035986">
    <property type="entry name" value="PKD_dom_sf"/>
</dbReference>
<evidence type="ECO:0000313" key="4">
    <source>
        <dbReference type="Proteomes" id="UP001161390"/>
    </source>
</evidence>
<feature type="domain" description="PKD/Chitinase" evidence="2">
    <location>
        <begin position="48"/>
        <end position="137"/>
    </location>
</feature>
<evidence type="ECO:0000313" key="3">
    <source>
        <dbReference type="EMBL" id="GLQ19637.1"/>
    </source>
</evidence>